<name>A0A2T9YG77_9FUNG</name>
<dbReference type="Gene3D" id="3.40.50.12760">
    <property type="match status" value="1"/>
</dbReference>
<dbReference type="OrthoDB" id="10251234at2759"/>
<reference evidence="1 2" key="1">
    <citation type="journal article" date="2018" name="MBio">
        <title>Comparative Genomics Reveals the Core Gene Toolbox for the Fungus-Insect Symbiosis.</title>
        <authorList>
            <person name="Wang Y."/>
            <person name="Stata M."/>
            <person name="Wang W."/>
            <person name="Stajich J.E."/>
            <person name="White M.M."/>
            <person name="Moncalvo J.M."/>
        </authorList>
    </citation>
    <scope>NUCLEOTIDE SEQUENCE [LARGE SCALE GENOMIC DNA]</scope>
    <source>
        <strain evidence="1 2">SWE-8-4</strain>
    </source>
</reference>
<dbReference type="AlphaFoldDB" id="A0A2T9YG77"/>
<dbReference type="STRING" id="133385.A0A2T9YG77"/>
<accession>A0A2T9YG77</accession>
<dbReference type="Proteomes" id="UP000245383">
    <property type="component" value="Unassembled WGS sequence"/>
</dbReference>
<dbReference type="EMBL" id="MBFR01000205">
    <property type="protein sequence ID" value="PVU91358.1"/>
    <property type="molecule type" value="Genomic_DNA"/>
</dbReference>
<gene>
    <name evidence="1" type="ORF">BB561_004427</name>
</gene>
<organism evidence="1 2">
    <name type="scientific">Smittium simulii</name>
    <dbReference type="NCBI Taxonomy" id="133385"/>
    <lineage>
        <taxon>Eukaryota</taxon>
        <taxon>Fungi</taxon>
        <taxon>Fungi incertae sedis</taxon>
        <taxon>Zoopagomycota</taxon>
        <taxon>Kickxellomycotina</taxon>
        <taxon>Harpellomycetes</taxon>
        <taxon>Harpellales</taxon>
        <taxon>Legeriomycetaceae</taxon>
        <taxon>Smittium</taxon>
    </lineage>
</organism>
<evidence type="ECO:0000313" key="1">
    <source>
        <dbReference type="EMBL" id="PVU91358.1"/>
    </source>
</evidence>
<keyword evidence="2" id="KW-1185">Reference proteome</keyword>
<proteinExistence type="predicted"/>
<comment type="caution">
    <text evidence="1">The sequence shown here is derived from an EMBL/GenBank/DDBJ whole genome shotgun (WGS) entry which is preliminary data.</text>
</comment>
<sequence length="506" mass="57967">MDILFNDSDIDYKNTKLISSIPPPDYYAIDDLAHQTSRKNISTPSRRINTDAADDFHESRRPSKISHFSTLRNNIPSLSENINTDDDLIKSRRHSEASQSSALPFPKNKESTILPPICNISLCSFSRFPEPNIHQNLEQLFSAIKVKPFHLKNVHIDNTLFPDGLHTRIVRLKDRMNNAPKSELISAKNKADPFAALKSINLNADAIYFAWLESQTQVIKNLLHKKKTPTITELYISSYSGFTDYIKLYSENDTSSSDISCNFIFKNITKSKNTTSSQNPCSLFNILADKQNLPVTNDFWETELLKFDFNSHLLVNTNFVDLIIGKFTLPDSQDEITNEIYTYKYLFKTLIFTLTTLENNGHVILYVSGSNTRLSSQIISILSFIFTSINIQKPPSSDQTKYDRFLFCKNLTLTHETRSNLLDLILSSFPNDFFSDCDNYFEILSTDFSSRDHKLIKFLYSINLSIGLGNQKYLEELLKCLDERNAPTVYDHKKIAEACKTSWKLP</sequence>
<evidence type="ECO:0000313" key="2">
    <source>
        <dbReference type="Proteomes" id="UP000245383"/>
    </source>
</evidence>
<protein>
    <submittedName>
        <fullName evidence="1">Uncharacterized protein</fullName>
    </submittedName>
</protein>